<dbReference type="EMBL" id="JASBWS010000040">
    <property type="protein sequence ID" value="KAJ9106901.1"/>
    <property type="molecule type" value="Genomic_DNA"/>
</dbReference>
<accession>A0ACC2W7R7</accession>
<organism evidence="1 2">
    <name type="scientific">Naganishia adeliensis</name>
    <dbReference type="NCBI Taxonomy" id="92952"/>
    <lineage>
        <taxon>Eukaryota</taxon>
        <taxon>Fungi</taxon>
        <taxon>Dikarya</taxon>
        <taxon>Basidiomycota</taxon>
        <taxon>Agaricomycotina</taxon>
        <taxon>Tremellomycetes</taxon>
        <taxon>Filobasidiales</taxon>
        <taxon>Filobasidiaceae</taxon>
        <taxon>Naganishia</taxon>
    </lineage>
</organism>
<reference evidence="1" key="1">
    <citation type="submission" date="2023-04" db="EMBL/GenBank/DDBJ databases">
        <title>Draft Genome sequencing of Naganishia species isolated from polar environments using Oxford Nanopore Technology.</title>
        <authorList>
            <person name="Leo P."/>
            <person name="Venkateswaran K."/>
        </authorList>
    </citation>
    <scope>NUCLEOTIDE SEQUENCE</scope>
    <source>
        <strain evidence="1">MNA-CCFEE 5262</strain>
    </source>
</reference>
<sequence length="359" mass="38880">MSDVEAVEDPCAASFDDSHNGLRIASIFIILVTSLVGTLLPIVLRKSKWVPTPVFEFAKFFGSGVIIATAFMHLLTPAFEALGSECLTGVWADYDWAPAIAMAAVYFIFFAEIAAYRIGHRKMAKLGLTYHTHMDGEAEHGHDHQHPDAVPHNHSVVEPSSPIRSSEATSNEKFADYKREESATSSLNPEYHTSTAEGVAQLIAVGILEFGVMLHSVIIGLTLGVTDEFIVLFIVLIFHQMFEGLGLGSRLSQLNLPPHLRWAPYAAAILYAIMTPIGVAAGYGARQSYNDNSGTKNAVAGVLDAFSAGILLYTGLVELLGHEILLNPRTMKASTGKLTYIFICMLLGSGLMALLAKWA</sequence>
<name>A0ACC2W7R7_9TREE</name>
<protein>
    <submittedName>
        <fullName evidence="1">Uncharacterized protein</fullName>
    </submittedName>
</protein>
<evidence type="ECO:0000313" key="2">
    <source>
        <dbReference type="Proteomes" id="UP001230649"/>
    </source>
</evidence>
<keyword evidence="2" id="KW-1185">Reference proteome</keyword>
<dbReference type="Proteomes" id="UP001230649">
    <property type="component" value="Unassembled WGS sequence"/>
</dbReference>
<evidence type="ECO:0000313" key="1">
    <source>
        <dbReference type="EMBL" id="KAJ9106901.1"/>
    </source>
</evidence>
<comment type="caution">
    <text evidence="1">The sequence shown here is derived from an EMBL/GenBank/DDBJ whole genome shotgun (WGS) entry which is preliminary data.</text>
</comment>
<gene>
    <name evidence="1" type="ORF">QFC20_003909</name>
</gene>
<proteinExistence type="predicted"/>